<dbReference type="SUPFAM" id="SSF54862">
    <property type="entry name" value="4Fe-4S ferredoxins"/>
    <property type="match status" value="1"/>
</dbReference>
<keyword evidence="4 10" id="KW-0479">Metal-binding</keyword>
<dbReference type="Gene3D" id="3.30.70.20">
    <property type="match status" value="1"/>
</dbReference>
<dbReference type="Pfam" id="PF22117">
    <property type="entry name" value="Fer4_Nqo3"/>
    <property type="match status" value="1"/>
</dbReference>
<name>A0ABU1IGI5_9BURK</name>
<evidence type="ECO:0000313" key="14">
    <source>
        <dbReference type="EMBL" id="MDR6216333.1"/>
    </source>
</evidence>
<evidence type="ECO:0000256" key="4">
    <source>
        <dbReference type="ARBA" id="ARBA00022723"/>
    </source>
</evidence>
<dbReference type="InterPro" id="IPR019574">
    <property type="entry name" value="NADH_UbQ_OxRdtase_Gsu_4Fe4S-bd"/>
</dbReference>
<dbReference type="PROSITE" id="PS51669">
    <property type="entry name" value="4FE4S_MOW_BIS_MGD"/>
    <property type="match status" value="1"/>
</dbReference>
<keyword evidence="8 10" id="KW-0520">NAD</keyword>
<dbReference type="InterPro" id="IPR006656">
    <property type="entry name" value="Mopterin_OxRdtase"/>
</dbReference>
<keyword evidence="15" id="KW-1185">Reference proteome</keyword>
<evidence type="ECO:0000256" key="3">
    <source>
        <dbReference type="ARBA" id="ARBA00022485"/>
    </source>
</evidence>
<dbReference type="Gene3D" id="3.40.50.740">
    <property type="match status" value="1"/>
</dbReference>
<dbReference type="NCBIfam" id="TIGR01973">
    <property type="entry name" value="NuoG"/>
    <property type="match status" value="1"/>
</dbReference>
<dbReference type="Pfam" id="PF22151">
    <property type="entry name" value="Fer4_NDSU1"/>
    <property type="match status" value="1"/>
</dbReference>
<comment type="catalytic activity">
    <reaction evidence="9 10">
        <text>a quinone + NADH + 5 H(+)(in) = a quinol + NAD(+) + 4 H(+)(out)</text>
        <dbReference type="Rhea" id="RHEA:57888"/>
        <dbReference type="ChEBI" id="CHEBI:15378"/>
        <dbReference type="ChEBI" id="CHEBI:24646"/>
        <dbReference type="ChEBI" id="CHEBI:57540"/>
        <dbReference type="ChEBI" id="CHEBI:57945"/>
        <dbReference type="ChEBI" id="CHEBI:132124"/>
    </reaction>
</comment>
<comment type="cofactor">
    <cofactor evidence="1 10">
        <name>[4Fe-4S] cluster</name>
        <dbReference type="ChEBI" id="CHEBI:49883"/>
    </cofactor>
</comment>
<evidence type="ECO:0000256" key="10">
    <source>
        <dbReference type="RuleBase" id="RU003525"/>
    </source>
</evidence>
<comment type="similarity">
    <text evidence="2 10">Belongs to the complex I 75 kDa subunit family.</text>
</comment>
<dbReference type="CDD" id="cd02772">
    <property type="entry name" value="MopB_NDH-1_NuoG2"/>
    <property type="match status" value="1"/>
</dbReference>
<dbReference type="InterPro" id="IPR050123">
    <property type="entry name" value="Prok_molybdopt-oxidoreductase"/>
</dbReference>
<feature type="domain" description="2Fe-2S ferredoxin-type" evidence="11">
    <location>
        <begin position="1"/>
        <end position="78"/>
    </location>
</feature>
<comment type="cofactor">
    <cofactor evidence="10">
        <name>[2Fe-2S] cluster</name>
        <dbReference type="ChEBI" id="CHEBI:190135"/>
    </cofactor>
    <text evidence="10">Binds 1 [2Fe-2S] cluster per subunit.</text>
</comment>
<dbReference type="SUPFAM" id="SSF54292">
    <property type="entry name" value="2Fe-2S ferredoxin-like"/>
    <property type="match status" value="1"/>
</dbReference>
<comment type="function">
    <text evidence="10">NDH-1 shuttles electrons from NADH, via FMN and iron-sulfur (Fe-S) centers, to quinones in the respiratory chain. Couples the redox reaction to proton translocation (for every two electrons transferred, four hydrogen ions are translocated across the cytoplasmic membrane), and thus conserves the redox energy in a proton gradient.</text>
</comment>
<evidence type="ECO:0000256" key="6">
    <source>
        <dbReference type="ARBA" id="ARBA00023004"/>
    </source>
</evidence>
<dbReference type="InterPro" id="IPR054351">
    <property type="entry name" value="NADH_UbQ_OxRdtase_ferredoxin"/>
</dbReference>
<evidence type="ECO:0000256" key="1">
    <source>
        <dbReference type="ARBA" id="ARBA00001966"/>
    </source>
</evidence>
<dbReference type="RefSeq" id="WP_309831668.1">
    <property type="nucleotide sequence ID" value="NZ_JAVIZX010000001.1"/>
</dbReference>
<dbReference type="SMART" id="SM00929">
    <property type="entry name" value="NADH-G_4Fe-4S_3"/>
    <property type="match status" value="1"/>
</dbReference>
<dbReference type="Pfam" id="PF10588">
    <property type="entry name" value="NADH-G_4Fe-4S_3"/>
    <property type="match status" value="1"/>
</dbReference>
<dbReference type="PANTHER" id="PTHR43105:SF13">
    <property type="entry name" value="NADH-UBIQUINONE OXIDOREDUCTASE 75 KDA SUBUNIT, MITOCHONDRIAL"/>
    <property type="match status" value="1"/>
</dbReference>
<dbReference type="InterPro" id="IPR036010">
    <property type="entry name" value="2Fe-2S_ferredoxin-like_sf"/>
</dbReference>
<dbReference type="Pfam" id="PF13510">
    <property type="entry name" value="Fer2_4"/>
    <property type="match status" value="1"/>
</dbReference>
<dbReference type="InterPro" id="IPR001041">
    <property type="entry name" value="2Fe-2S_ferredoxin-type"/>
</dbReference>
<evidence type="ECO:0000313" key="15">
    <source>
        <dbReference type="Proteomes" id="UP001267710"/>
    </source>
</evidence>
<keyword evidence="6 10" id="KW-0408">Iron</keyword>
<evidence type="ECO:0000256" key="7">
    <source>
        <dbReference type="ARBA" id="ARBA00023014"/>
    </source>
</evidence>
<dbReference type="PROSITE" id="PS00643">
    <property type="entry name" value="COMPLEX1_75K_3"/>
    <property type="match status" value="1"/>
</dbReference>
<dbReference type="EMBL" id="JAVIZX010000001">
    <property type="protein sequence ID" value="MDR6216333.1"/>
    <property type="molecule type" value="Genomic_DNA"/>
</dbReference>
<evidence type="ECO:0000259" key="12">
    <source>
        <dbReference type="PROSITE" id="PS51669"/>
    </source>
</evidence>
<dbReference type="InterPro" id="IPR006963">
    <property type="entry name" value="Mopterin_OxRdtase_4Fe-4S_dom"/>
</dbReference>
<keyword evidence="10" id="KW-0001">2Fe-2S</keyword>
<keyword evidence="5 10" id="KW-1278">Translocase</keyword>
<accession>A0ABU1IGI5</accession>
<dbReference type="PROSITE" id="PS51839">
    <property type="entry name" value="4FE4S_HC3"/>
    <property type="match status" value="1"/>
</dbReference>
<proteinExistence type="inferred from homology"/>
<evidence type="ECO:0000256" key="9">
    <source>
        <dbReference type="ARBA" id="ARBA00047712"/>
    </source>
</evidence>
<dbReference type="Gene3D" id="3.30.200.210">
    <property type="match status" value="1"/>
</dbReference>
<feature type="domain" description="4Fe-4S His(Cys)3-ligated-type" evidence="13">
    <location>
        <begin position="78"/>
        <end position="117"/>
    </location>
</feature>
<evidence type="ECO:0000256" key="8">
    <source>
        <dbReference type="ARBA" id="ARBA00023027"/>
    </source>
</evidence>
<reference evidence="14 15" key="1">
    <citation type="submission" date="2023-08" db="EMBL/GenBank/DDBJ databases">
        <title>Functional and genomic diversity of the sorghum phyllosphere microbiome.</title>
        <authorList>
            <person name="Shade A."/>
        </authorList>
    </citation>
    <scope>NUCLEOTIDE SEQUENCE [LARGE SCALE GENOMIC DNA]</scope>
    <source>
        <strain evidence="14 15">SORGH_AS_0335</strain>
    </source>
</reference>
<dbReference type="PROSITE" id="PS51085">
    <property type="entry name" value="2FE2S_FER_2"/>
    <property type="match status" value="1"/>
</dbReference>
<dbReference type="Proteomes" id="UP001267710">
    <property type="component" value="Unassembled WGS sequence"/>
</dbReference>
<dbReference type="Pfam" id="PF00384">
    <property type="entry name" value="Molybdopterin"/>
    <property type="match status" value="1"/>
</dbReference>
<dbReference type="EC" id="7.1.1.-" evidence="10"/>
<gene>
    <name evidence="14" type="ORF">QE399_004022</name>
</gene>
<keyword evidence="7 10" id="KW-0411">Iron-sulfur</keyword>
<keyword evidence="3 10" id="KW-0004">4Fe-4S</keyword>
<protein>
    <recommendedName>
        <fullName evidence="10">NADH-quinone oxidoreductase</fullName>
        <ecNumber evidence="10">7.1.1.-</ecNumber>
    </recommendedName>
</protein>
<organism evidence="14 15">
    <name type="scientific">Paracidovorax wautersii</name>
    <dbReference type="NCBI Taxonomy" id="1177982"/>
    <lineage>
        <taxon>Bacteria</taxon>
        <taxon>Pseudomonadati</taxon>
        <taxon>Pseudomonadota</taxon>
        <taxon>Betaproteobacteria</taxon>
        <taxon>Burkholderiales</taxon>
        <taxon>Comamonadaceae</taxon>
        <taxon>Paracidovorax</taxon>
    </lineage>
</organism>
<evidence type="ECO:0000256" key="2">
    <source>
        <dbReference type="ARBA" id="ARBA00005404"/>
    </source>
</evidence>
<dbReference type="Gene3D" id="3.10.20.740">
    <property type="match status" value="1"/>
</dbReference>
<evidence type="ECO:0000256" key="5">
    <source>
        <dbReference type="ARBA" id="ARBA00022967"/>
    </source>
</evidence>
<evidence type="ECO:0000259" key="13">
    <source>
        <dbReference type="PROSITE" id="PS51839"/>
    </source>
</evidence>
<dbReference type="PROSITE" id="PS00641">
    <property type="entry name" value="COMPLEX1_75K_1"/>
    <property type="match status" value="1"/>
</dbReference>
<keyword evidence="10" id="KW-0874">Quinone</keyword>
<comment type="caution">
    <text evidence="14">The sequence shown here is derived from an EMBL/GenBank/DDBJ whole genome shotgun (WGS) entry which is preliminary data.</text>
</comment>
<sequence length="713" mass="75145">MVEIELDGQKVEVAEGCMVMHAAEKAGTYIPHFCYHKKLSIAANCRMCLVDVEKAPKPMPACATPVTQGMIVRTKSDKAIKAQQSVMEFLLINHPLDCPICDQGGECQLQDLAVGYGGSSSRYEEEKRVVFHKDVGPLISMEEMSRCIHCTRCVRFGQEVAGVMELGMIHRGEHSEITTVVGDTVDSELSGNMIDICPVGALTSKPFRYSARTWELSRRKSVSPHDSTGANLIVQVKNHQVMRVVPFENEDVNECWIADRDRFSYEALNGQDRLTRPMLKQGGEWKEVDWQTALEYVANGLQGVKSEHGAAAIGALVSPHSTLEELFLAGALVRGLGSDNIDYRLRNAEFAAADGVRWLGTSIASLSALQSVLVVGSNLRKDHPLFAQRIRQAARKGGAVHAINAQSYDWAMPVAQSIVAPAGGWNAALAEVAAAVGAARGVTAPVNVATVGDSARAVADSLLAGERKAIVLGNAAAHHAEASSLLALAQWIGAQTGASVGYLTEAANTVGAQFVGALPRQGGQNAGQMLAGGLKAALLLNTEPVYDSAAGEGAAAALSQADMVVTLSPFKANMAFSDVLLPIAPFSETSGTFVNAEGRVQSFHAVVKPLGDARPAWKVLRVLGNLLGLQGMDFESSQDVLAKATGAAAGAPVAQIPAERLSNATNAAVTQGSGNVAAPVVASIYQLDSLVRRATSLQLTADARLAAAEGVAA</sequence>
<dbReference type="InterPro" id="IPR000283">
    <property type="entry name" value="NADH_UbQ_OxRdtase_75kDa_su_CS"/>
</dbReference>
<dbReference type="PANTHER" id="PTHR43105">
    <property type="entry name" value="RESPIRATORY NITRATE REDUCTASE"/>
    <property type="match status" value="1"/>
</dbReference>
<feature type="domain" description="4Fe-4S Mo/W bis-MGD-type" evidence="12">
    <location>
        <begin position="216"/>
        <end position="272"/>
    </location>
</feature>
<evidence type="ECO:0000259" key="11">
    <source>
        <dbReference type="PROSITE" id="PS51085"/>
    </source>
</evidence>
<dbReference type="PROSITE" id="PS00642">
    <property type="entry name" value="COMPLEX1_75K_2"/>
    <property type="match status" value="1"/>
</dbReference>
<dbReference type="InterPro" id="IPR010228">
    <property type="entry name" value="NADH_UbQ_OxRdtase_Gsu"/>
</dbReference>
<dbReference type="CDD" id="cd00207">
    <property type="entry name" value="fer2"/>
    <property type="match status" value="1"/>
</dbReference>
<dbReference type="SUPFAM" id="SSF53706">
    <property type="entry name" value="Formate dehydrogenase/DMSO reductase, domains 1-3"/>
    <property type="match status" value="1"/>
</dbReference>